<proteinExistence type="inferred from homology"/>
<sequence length="394" mass="42554">MNSLTILGSTGSIGLSTLEVVRNNPGKLSVFALAANTNVDLMLEQCIEFKPEFALMVDPQAASLLQAKLKPLQLDTEVLTGSDNMCVLASDDKTHTLVAAIVGAAGLSSTLAAAQAGKKILLANKEALVMSGQIFLDQVKAHGAELLPVDSEHNAIYQSLPLDYQQGYLHKNIRDYGVDALILTGSGGPFLKTPLVELTEKTPEQACNHPNWSMGQKISVDSATMMNKGLELIEACWLFGVQPDFIEVLIHPQSVIHSMVRYCDGSILAQLGAPDMKTPIAHCLGFPQRIHSGSAHYDFINGPAFEFTAPDYQRFPNLKLASEAFAYGQEATTVLSAANEVHVAAFLRKQIQFTAIAELNAKILEKYQPSAVSDIDSILQIDQYARVLATEGLS</sequence>
<keyword evidence="5 9" id="KW-0560">Oxidoreductase</keyword>
<protein>
    <recommendedName>
        <fullName evidence="9">1-deoxy-D-xylulose 5-phosphate reductoisomerase</fullName>
        <shortName evidence="9">DXP reductoisomerase</shortName>
        <ecNumber evidence="9">1.1.1.267</ecNumber>
    </recommendedName>
    <alternativeName>
        <fullName evidence="9">1-deoxyxylulose-5-phosphate reductoisomerase</fullName>
    </alternativeName>
    <alternativeName>
        <fullName evidence="9">2-C-methyl-D-erythritol 4-phosphate synthase</fullName>
    </alternativeName>
</protein>
<dbReference type="Pfam" id="PF13288">
    <property type="entry name" value="DXPR_C"/>
    <property type="match status" value="1"/>
</dbReference>
<feature type="binding site" evidence="9">
    <location>
        <position position="186"/>
    </location>
    <ligand>
        <name>1-deoxy-D-xylulose 5-phosphate</name>
        <dbReference type="ChEBI" id="CHEBI:57792"/>
    </ligand>
</feature>
<feature type="binding site" evidence="9">
    <location>
        <position position="227"/>
    </location>
    <ligand>
        <name>1-deoxy-D-xylulose 5-phosphate</name>
        <dbReference type="ChEBI" id="CHEBI:57792"/>
    </ligand>
</feature>
<accession>A0ABV1RJA6</accession>
<feature type="binding site" evidence="9">
    <location>
        <position position="152"/>
    </location>
    <ligand>
        <name>1-deoxy-D-xylulose 5-phosphate</name>
        <dbReference type="ChEBI" id="CHEBI:57792"/>
    </ligand>
</feature>
<name>A0ABV1RJA6_9ALTE</name>
<feature type="binding site" evidence="9">
    <location>
        <position position="11"/>
    </location>
    <ligand>
        <name>NADPH</name>
        <dbReference type="ChEBI" id="CHEBI:57783"/>
    </ligand>
</feature>
<dbReference type="SUPFAM" id="SSF51735">
    <property type="entry name" value="NAD(P)-binding Rossmann-fold domains"/>
    <property type="match status" value="1"/>
</dbReference>
<evidence type="ECO:0000256" key="7">
    <source>
        <dbReference type="ARBA" id="ARBA00023229"/>
    </source>
</evidence>
<dbReference type="InterPro" id="IPR013644">
    <property type="entry name" value="DXP_reductoisomerase_C"/>
</dbReference>
<dbReference type="InterPro" id="IPR013512">
    <property type="entry name" value="DXP_reductoisomerase_N"/>
</dbReference>
<keyword evidence="6 9" id="KW-0464">Manganese</keyword>
<dbReference type="PANTHER" id="PTHR30525:SF0">
    <property type="entry name" value="1-DEOXY-D-XYLULOSE 5-PHOSPHATE REDUCTOISOMERASE, CHLOROPLASTIC"/>
    <property type="match status" value="1"/>
</dbReference>
<dbReference type="GO" id="GO:0030604">
    <property type="term" value="F:1-deoxy-D-xylulose-5-phosphate reductoisomerase activity"/>
    <property type="evidence" value="ECO:0007669"/>
    <property type="project" value="UniProtKB-EC"/>
</dbReference>
<evidence type="ECO:0000256" key="5">
    <source>
        <dbReference type="ARBA" id="ARBA00023002"/>
    </source>
</evidence>
<feature type="domain" description="1-deoxy-D-xylulose 5-phosphate reductoisomerase N-terminal" evidence="10">
    <location>
        <begin position="4"/>
        <end position="132"/>
    </location>
</feature>
<keyword evidence="4 9" id="KW-0521">NADP</keyword>
<keyword evidence="9" id="KW-0460">Magnesium</keyword>
<evidence type="ECO:0000256" key="2">
    <source>
        <dbReference type="ARBA" id="ARBA00006825"/>
    </source>
</evidence>
<feature type="binding site" evidence="9">
    <location>
        <position position="222"/>
    </location>
    <ligand>
        <name>1-deoxy-D-xylulose 5-phosphate</name>
        <dbReference type="ChEBI" id="CHEBI:57792"/>
    </ligand>
</feature>
<feature type="binding site" evidence="9">
    <location>
        <position position="124"/>
    </location>
    <ligand>
        <name>NADPH</name>
        <dbReference type="ChEBI" id="CHEBI:57783"/>
    </ligand>
</feature>
<dbReference type="Proteomes" id="UP001467690">
    <property type="component" value="Unassembled WGS sequence"/>
</dbReference>
<evidence type="ECO:0000313" key="13">
    <source>
        <dbReference type="EMBL" id="MER2493015.1"/>
    </source>
</evidence>
<evidence type="ECO:0000259" key="10">
    <source>
        <dbReference type="Pfam" id="PF02670"/>
    </source>
</evidence>
<dbReference type="PIRSF" id="PIRSF006205">
    <property type="entry name" value="Dxp_reductismrs"/>
    <property type="match status" value="1"/>
</dbReference>
<feature type="binding site" evidence="9">
    <location>
        <position position="231"/>
    </location>
    <ligand>
        <name>1-deoxy-D-xylulose 5-phosphate</name>
        <dbReference type="ChEBI" id="CHEBI:57792"/>
    </ligand>
</feature>
<feature type="binding site" evidence="9">
    <location>
        <position position="151"/>
    </location>
    <ligand>
        <name>1-deoxy-D-xylulose 5-phosphate</name>
        <dbReference type="ChEBI" id="CHEBI:57792"/>
    </ligand>
</feature>
<feature type="binding site" evidence="9">
    <location>
        <position position="10"/>
    </location>
    <ligand>
        <name>NADPH</name>
        <dbReference type="ChEBI" id="CHEBI:57783"/>
    </ligand>
</feature>
<dbReference type="PANTHER" id="PTHR30525">
    <property type="entry name" value="1-DEOXY-D-XYLULOSE 5-PHOSPHATE REDUCTOISOMERASE"/>
    <property type="match status" value="1"/>
</dbReference>
<feature type="binding site" evidence="9">
    <location>
        <position position="150"/>
    </location>
    <ligand>
        <name>Mn(2+)</name>
        <dbReference type="ChEBI" id="CHEBI:29035"/>
    </ligand>
</feature>
<feature type="binding site" evidence="9">
    <location>
        <position position="38"/>
    </location>
    <ligand>
        <name>NADPH</name>
        <dbReference type="ChEBI" id="CHEBI:57783"/>
    </ligand>
</feature>
<feature type="binding site" evidence="9">
    <location>
        <position position="228"/>
    </location>
    <ligand>
        <name>1-deoxy-D-xylulose 5-phosphate</name>
        <dbReference type="ChEBI" id="CHEBI:57792"/>
    </ligand>
</feature>
<dbReference type="SUPFAM" id="SSF55347">
    <property type="entry name" value="Glyceraldehyde-3-phosphate dehydrogenase-like, C-terminal domain"/>
    <property type="match status" value="1"/>
</dbReference>
<evidence type="ECO:0000256" key="6">
    <source>
        <dbReference type="ARBA" id="ARBA00023211"/>
    </source>
</evidence>
<dbReference type="Gene3D" id="3.40.50.720">
    <property type="entry name" value="NAD(P)-binding Rossmann-like Domain"/>
    <property type="match status" value="1"/>
</dbReference>
<dbReference type="EC" id="1.1.1.267" evidence="9"/>
<dbReference type="SUPFAM" id="SSF69055">
    <property type="entry name" value="1-deoxy-D-xylulose-5-phosphate reductoisomerase, C-terminal domain"/>
    <property type="match status" value="1"/>
</dbReference>
<comment type="similarity">
    <text evidence="2 9">Belongs to the DXR family.</text>
</comment>
<dbReference type="InterPro" id="IPR026877">
    <property type="entry name" value="DXPR_C"/>
</dbReference>
<keyword evidence="7 9" id="KW-0414">Isoprene biosynthesis</keyword>
<keyword evidence="14" id="KW-1185">Reference proteome</keyword>
<dbReference type="NCBIfam" id="NF003938">
    <property type="entry name" value="PRK05447.1-1"/>
    <property type="match status" value="1"/>
</dbReference>
<dbReference type="RefSeq" id="WP_143872263.1">
    <property type="nucleotide sequence ID" value="NZ_CP041660.1"/>
</dbReference>
<feature type="binding site" evidence="9">
    <location>
        <position position="231"/>
    </location>
    <ligand>
        <name>Mn(2+)</name>
        <dbReference type="ChEBI" id="CHEBI:29035"/>
    </ligand>
</feature>
<feature type="binding site" evidence="9">
    <location>
        <position position="126"/>
    </location>
    <ligand>
        <name>NADPH</name>
        <dbReference type="ChEBI" id="CHEBI:57783"/>
    </ligand>
</feature>
<dbReference type="Gene3D" id="1.10.1740.10">
    <property type="match status" value="1"/>
</dbReference>
<comment type="function">
    <text evidence="9">Catalyzes the NADPH-dependent rearrangement and reduction of 1-deoxy-D-xylulose-5-phosphate (DXP) to 2-C-methyl-D-erythritol 4-phosphate (MEP).</text>
</comment>
<dbReference type="InterPro" id="IPR036291">
    <property type="entry name" value="NAD(P)-bd_dom_sf"/>
</dbReference>
<evidence type="ECO:0000256" key="3">
    <source>
        <dbReference type="ARBA" id="ARBA00022723"/>
    </source>
</evidence>
<comment type="caution">
    <text evidence="13">The sequence shown here is derived from an EMBL/GenBank/DDBJ whole genome shotgun (WGS) entry which is preliminary data.</text>
</comment>
<gene>
    <name evidence="13" type="primary">ispC</name>
    <name evidence="9" type="synonym">dxr</name>
    <name evidence="13" type="ORF">ABS311_14115</name>
</gene>
<feature type="domain" description="DXP reductoisomerase C-terminal" evidence="12">
    <location>
        <begin position="271"/>
        <end position="386"/>
    </location>
</feature>
<feature type="binding site" evidence="9">
    <location>
        <position position="215"/>
    </location>
    <ligand>
        <name>NADPH</name>
        <dbReference type="ChEBI" id="CHEBI:57783"/>
    </ligand>
</feature>
<dbReference type="HAMAP" id="MF_00183">
    <property type="entry name" value="DXP_reductoisom"/>
    <property type="match status" value="1"/>
</dbReference>
<feature type="binding site" evidence="9">
    <location>
        <position position="12"/>
    </location>
    <ligand>
        <name>NADPH</name>
        <dbReference type="ChEBI" id="CHEBI:57783"/>
    </ligand>
</feature>
<feature type="binding site" evidence="9">
    <location>
        <position position="209"/>
    </location>
    <ligand>
        <name>1-deoxy-D-xylulose 5-phosphate</name>
        <dbReference type="ChEBI" id="CHEBI:57792"/>
    </ligand>
</feature>
<evidence type="ECO:0000256" key="4">
    <source>
        <dbReference type="ARBA" id="ARBA00022857"/>
    </source>
</evidence>
<evidence type="ECO:0000259" key="12">
    <source>
        <dbReference type="Pfam" id="PF13288"/>
    </source>
</evidence>
<evidence type="ECO:0000256" key="1">
    <source>
        <dbReference type="ARBA" id="ARBA00005094"/>
    </source>
</evidence>
<evidence type="ECO:0000313" key="14">
    <source>
        <dbReference type="Proteomes" id="UP001467690"/>
    </source>
</evidence>
<comment type="catalytic activity">
    <reaction evidence="8">
        <text>2-C-methyl-D-erythritol 4-phosphate + NADP(+) = 1-deoxy-D-xylulose 5-phosphate + NADPH + H(+)</text>
        <dbReference type="Rhea" id="RHEA:13717"/>
        <dbReference type="ChEBI" id="CHEBI:15378"/>
        <dbReference type="ChEBI" id="CHEBI:57783"/>
        <dbReference type="ChEBI" id="CHEBI:57792"/>
        <dbReference type="ChEBI" id="CHEBI:58262"/>
        <dbReference type="ChEBI" id="CHEBI:58349"/>
        <dbReference type="EC" id="1.1.1.267"/>
    </reaction>
    <physiologicalReaction direction="right-to-left" evidence="8">
        <dbReference type="Rhea" id="RHEA:13719"/>
    </physiologicalReaction>
</comment>
<feature type="binding site" evidence="9">
    <location>
        <position position="125"/>
    </location>
    <ligand>
        <name>1-deoxy-D-xylulose 5-phosphate</name>
        <dbReference type="ChEBI" id="CHEBI:57792"/>
    </ligand>
</feature>
<keyword evidence="3 9" id="KW-0479">Metal-binding</keyword>
<dbReference type="InterPro" id="IPR003821">
    <property type="entry name" value="DXP_reductoisomerase"/>
</dbReference>
<feature type="domain" description="1-deoxy-D-xylulose 5-phosphate reductoisomerase C-terminal" evidence="11">
    <location>
        <begin position="146"/>
        <end position="239"/>
    </location>
</feature>
<evidence type="ECO:0000259" key="11">
    <source>
        <dbReference type="Pfam" id="PF08436"/>
    </source>
</evidence>
<evidence type="ECO:0000256" key="8">
    <source>
        <dbReference type="ARBA" id="ARBA00048543"/>
    </source>
</evidence>
<dbReference type="EMBL" id="JBELOE010000239">
    <property type="protein sequence ID" value="MER2493015.1"/>
    <property type="molecule type" value="Genomic_DNA"/>
</dbReference>
<dbReference type="InterPro" id="IPR036169">
    <property type="entry name" value="DXPR_C_sf"/>
</dbReference>
<feature type="binding site" evidence="9">
    <location>
        <position position="13"/>
    </location>
    <ligand>
        <name>NADPH</name>
        <dbReference type="ChEBI" id="CHEBI:57783"/>
    </ligand>
</feature>
<dbReference type="Pfam" id="PF02670">
    <property type="entry name" value="DXP_reductoisom"/>
    <property type="match status" value="1"/>
</dbReference>
<comment type="caution">
    <text evidence="9">Lacks conserved residue(s) required for the propagation of feature annotation.</text>
</comment>
<comment type="cofactor">
    <cofactor evidence="9">
        <name>Mg(2+)</name>
        <dbReference type="ChEBI" id="CHEBI:18420"/>
    </cofactor>
    <cofactor evidence="9">
        <name>Mn(2+)</name>
        <dbReference type="ChEBI" id="CHEBI:29035"/>
    </cofactor>
</comment>
<feature type="binding site" evidence="9">
    <location>
        <position position="152"/>
    </location>
    <ligand>
        <name>Mn(2+)</name>
        <dbReference type="ChEBI" id="CHEBI:29035"/>
    </ligand>
</feature>
<comment type="pathway">
    <text evidence="1 9">Isoprenoid biosynthesis; isopentenyl diphosphate biosynthesis via DXP pathway; isopentenyl diphosphate from 1-deoxy-D-xylulose 5-phosphate: step 1/6.</text>
</comment>
<evidence type="ECO:0000256" key="9">
    <source>
        <dbReference type="HAMAP-Rule" id="MF_00183"/>
    </source>
</evidence>
<reference evidence="13 14" key="1">
    <citation type="submission" date="2024-06" db="EMBL/GenBank/DDBJ databases">
        <authorList>
            <person name="Chen R.Y."/>
        </authorList>
    </citation>
    <scope>NUCLEOTIDE SEQUENCE [LARGE SCALE GENOMIC DNA]</scope>
    <source>
        <strain evidence="13 14">D2</strain>
    </source>
</reference>
<dbReference type="Pfam" id="PF08436">
    <property type="entry name" value="DXP_redisom_C"/>
    <property type="match status" value="1"/>
</dbReference>
<organism evidence="13 14">
    <name type="scientific">Catenovulum sediminis</name>
    <dbReference type="NCBI Taxonomy" id="1740262"/>
    <lineage>
        <taxon>Bacteria</taxon>
        <taxon>Pseudomonadati</taxon>
        <taxon>Pseudomonadota</taxon>
        <taxon>Gammaproteobacteria</taxon>
        <taxon>Alteromonadales</taxon>
        <taxon>Alteromonadaceae</taxon>
        <taxon>Catenovulum</taxon>
    </lineage>
</organism>
<dbReference type="NCBIfam" id="TIGR00243">
    <property type="entry name" value="Dxr"/>
    <property type="match status" value="1"/>
</dbReference>